<accession>A0AAI8Z269</accession>
<proteinExistence type="inferred from homology"/>
<gene>
    <name evidence="6" type="ORF">LECACI_7A006282</name>
</gene>
<name>A0AAI8Z269_9PEZI</name>
<protein>
    <submittedName>
        <fullName evidence="6">Related to DUF636 domain</fullName>
    </submittedName>
</protein>
<dbReference type="GO" id="GO:0016846">
    <property type="term" value="F:carbon-sulfur lyase activity"/>
    <property type="evidence" value="ECO:0007669"/>
    <property type="project" value="InterPro"/>
</dbReference>
<keyword evidence="4" id="KW-0456">Lyase</keyword>
<comment type="similarity">
    <text evidence="1">Belongs to the Gfa family.</text>
</comment>
<evidence type="ECO:0000256" key="3">
    <source>
        <dbReference type="ARBA" id="ARBA00022833"/>
    </source>
</evidence>
<dbReference type="EMBL" id="CAVMBE010000044">
    <property type="protein sequence ID" value="CAK4031124.1"/>
    <property type="molecule type" value="Genomic_DNA"/>
</dbReference>
<dbReference type="PANTHER" id="PTHR33337">
    <property type="entry name" value="GFA DOMAIN-CONTAINING PROTEIN"/>
    <property type="match status" value="1"/>
</dbReference>
<evidence type="ECO:0000313" key="6">
    <source>
        <dbReference type="EMBL" id="CAK4031124.1"/>
    </source>
</evidence>
<keyword evidence="7" id="KW-1185">Reference proteome</keyword>
<sequence>MPGKGSCVCGQWTYEYEGEPLGVAICHCIPCRKTAGSNGSFNILIPADKYKKLSGTDLKFTRVADSGKDVHYSNCANCATVMMAQADAMPGVNIVKGGTVDDPKEDAKHQPVQEIFRRNAPEWCTPWSCAEQKEAQ</sequence>
<evidence type="ECO:0000256" key="1">
    <source>
        <dbReference type="ARBA" id="ARBA00005495"/>
    </source>
</evidence>
<organism evidence="6 7">
    <name type="scientific">Lecanosticta acicola</name>
    <dbReference type="NCBI Taxonomy" id="111012"/>
    <lineage>
        <taxon>Eukaryota</taxon>
        <taxon>Fungi</taxon>
        <taxon>Dikarya</taxon>
        <taxon>Ascomycota</taxon>
        <taxon>Pezizomycotina</taxon>
        <taxon>Dothideomycetes</taxon>
        <taxon>Dothideomycetidae</taxon>
        <taxon>Mycosphaerellales</taxon>
        <taxon>Mycosphaerellaceae</taxon>
        <taxon>Lecanosticta</taxon>
    </lineage>
</organism>
<comment type="caution">
    <text evidence="6">The sequence shown here is derived from an EMBL/GenBank/DDBJ whole genome shotgun (WGS) entry which is preliminary data.</text>
</comment>
<dbReference type="Gene3D" id="3.90.1590.10">
    <property type="entry name" value="glutathione-dependent formaldehyde- activating enzyme (gfa)"/>
    <property type="match status" value="1"/>
</dbReference>
<dbReference type="GO" id="GO:0046872">
    <property type="term" value="F:metal ion binding"/>
    <property type="evidence" value="ECO:0007669"/>
    <property type="project" value="UniProtKB-KW"/>
</dbReference>
<keyword evidence="2" id="KW-0479">Metal-binding</keyword>
<feature type="domain" description="CENP-V/GFA" evidence="5">
    <location>
        <begin position="3"/>
        <end position="128"/>
    </location>
</feature>
<dbReference type="Pfam" id="PF04828">
    <property type="entry name" value="GFA"/>
    <property type="match status" value="1"/>
</dbReference>
<evidence type="ECO:0000256" key="2">
    <source>
        <dbReference type="ARBA" id="ARBA00022723"/>
    </source>
</evidence>
<dbReference type="PROSITE" id="PS51891">
    <property type="entry name" value="CENP_V_GFA"/>
    <property type="match status" value="1"/>
</dbReference>
<dbReference type="InterPro" id="IPR006913">
    <property type="entry name" value="CENP-V/GFA"/>
</dbReference>
<evidence type="ECO:0000256" key="4">
    <source>
        <dbReference type="ARBA" id="ARBA00023239"/>
    </source>
</evidence>
<dbReference type="PANTHER" id="PTHR33337:SF30">
    <property type="entry name" value="DUF636 DOMAIN PROTEIN (AFU_ORTHOLOGUE AFUA_1G03180)"/>
    <property type="match status" value="1"/>
</dbReference>
<dbReference type="SUPFAM" id="SSF51316">
    <property type="entry name" value="Mss4-like"/>
    <property type="match status" value="1"/>
</dbReference>
<dbReference type="AlphaFoldDB" id="A0AAI8Z269"/>
<dbReference type="InterPro" id="IPR011057">
    <property type="entry name" value="Mss4-like_sf"/>
</dbReference>
<dbReference type="Proteomes" id="UP001296104">
    <property type="component" value="Unassembled WGS sequence"/>
</dbReference>
<reference evidence="6" key="1">
    <citation type="submission" date="2023-11" db="EMBL/GenBank/DDBJ databases">
        <authorList>
            <person name="Alioto T."/>
            <person name="Alioto T."/>
            <person name="Gomez Garrido J."/>
        </authorList>
    </citation>
    <scope>NUCLEOTIDE SEQUENCE</scope>
</reference>
<keyword evidence="3" id="KW-0862">Zinc</keyword>
<evidence type="ECO:0000259" key="5">
    <source>
        <dbReference type="PROSITE" id="PS51891"/>
    </source>
</evidence>
<evidence type="ECO:0000313" key="7">
    <source>
        <dbReference type="Proteomes" id="UP001296104"/>
    </source>
</evidence>